<dbReference type="Pfam" id="PF13556">
    <property type="entry name" value="HTH_30"/>
    <property type="match status" value="1"/>
</dbReference>
<dbReference type="PANTHER" id="PTHR33744">
    <property type="entry name" value="CARBOHYDRATE DIACID REGULATOR"/>
    <property type="match status" value="1"/>
</dbReference>
<dbReference type="InterPro" id="IPR008599">
    <property type="entry name" value="Diacid_rec"/>
</dbReference>
<evidence type="ECO:0000313" key="6">
    <source>
        <dbReference type="EMBL" id="MEC0487998.1"/>
    </source>
</evidence>
<feature type="domain" description="Putative sugar diacid recognition" evidence="2">
    <location>
        <begin position="4"/>
        <end position="137"/>
    </location>
</feature>
<dbReference type="Pfam" id="PF05651">
    <property type="entry name" value="Diacid_rec"/>
    <property type="match status" value="1"/>
</dbReference>
<dbReference type="Proteomes" id="UP001341297">
    <property type="component" value="Unassembled WGS sequence"/>
</dbReference>
<dbReference type="Pfam" id="PF17853">
    <property type="entry name" value="GGDEF_2"/>
    <property type="match status" value="1"/>
</dbReference>
<evidence type="ECO:0000313" key="5">
    <source>
        <dbReference type="EMBL" id="KRT94108.1"/>
    </source>
</evidence>
<keyword evidence="8" id="KW-1185">Reference proteome</keyword>
<feature type="domain" description="PucR C-terminal helix-turn-helix" evidence="3">
    <location>
        <begin position="307"/>
        <end position="364"/>
    </location>
</feature>
<dbReference type="OrthoDB" id="9792148at2"/>
<sequence>MNYLSKELAAEIVDRTMSIIRHNINIMDENGLIIASGDRSRIGDEHAGAKDALSGKSGISISPDECFDLAGTKPGVNLPIVFHDEIIGVIGITGAPSEVSPYGELVKMAAEMTVEQAFLTKQLTWDQRLREETVIQMLHGTDLSSLDFLGRAERLQIPLEGRRLCLVFELPSADLKPDFIKSLEKQLRPRDLYANVSLTEIAVLLADEPGKSRSDTFMRWKDWLSRWKDIRGACGEQAEQLNQLPFSYQSAKQTLYIADQSEARNHFYDYRDFAVPVLLSNILHPHQEIHFRKIWDRLSHADQKGELMKTLLCYIEENGEIGEVASRLFIHRNTLSYRLKKIKAATGCDPKNLEDLFKLYTAMILFANCASEQFRDGSDR</sequence>
<dbReference type="Gene3D" id="1.10.10.2840">
    <property type="entry name" value="PucR C-terminal helix-turn-helix domain"/>
    <property type="match status" value="1"/>
</dbReference>
<dbReference type="STRING" id="1664069.BGLY_0015"/>
<organism evidence="5 7">
    <name type="scientific">Bacillus glycinifermentans</name>
    <dbReference type="NCBI Taxonomy" id="1664069"/>
    <lineage>
        <taxon>Bacteria</taxon>
        <taxon>Bacillati</taxon>
        <taxon>Bacillota</taxon>
        <taxon>Bacilli</taxon>
        <taxon>Bacillales</taxon>
        <taxon>Bacillaceae</taxon>
        <taxon>Bacillus</taxon>
    </lineage>
</organism>
<dbReference type="AlphaFoldDB" id="A0A0J6H7N9"/>
<evidence type="ECO:0000259" key="2">
    <source>
        <dbReference type="Pfam" id="PF05651"/>
    </source>
</evidence>
<dbReference type="RefSeq" id="WP_048355507.1">
    <property type="nucleotide sequence ID" value="NZ_CP023481.1"/>
</dbReference>
<accession>A0A0J6EB85</accession>
<comment type="similarity">
    <text evidence="1">Belongs to the CdaR family.</text>
</comment>
<gene>
    <name evidence="5" type="ORF">AB447_215230</name>
    <name evidence="6" type="ORF">P8828_24955</name>
</gene>
<reference evidence="5 7" key="1">
    <citation type="journal article" date="2015" name="Int. J. Syst. Evol. Microbiol.">
        <title>Bacillus glycinifermentans sp. nov., isolated from fermented soybean paste.</title>
        <authorList>
            <person name="Kim S.J."/>
            <person name="Dunlap C.A."/>
            <person name="Kwon S.W."/>
            <person name="Rooney A.P."/>
        </authorList>
    </citation>
    <scope>NUCLEOTIDE SEQUENCE [LARGE SCALE GENOMIC DNA]</scope>
    <source>
        <strain evidence="5 7">GO-13</strain>
    </source>
</reference>
<dbReference type="InterPro" id="IPR042070">
    <property type="entry name" value="PucR_C-HTH_sf"/>
</dbReference>
<dbReference type="EMBL" id="JARRTL010000059">
    <property type="protein sequence ID" value="MEC0487998.1"/>
    <property type="molecule type" value="Genomic_DNA"/>
</dbReference>
<reference evidence="5" key="2">
    <citation type="submission" date="2015-10" db="EMBL/GenBank/DDBJ databases">
        <authorList>
            <person name="Gilbert D.G."/>
        </authorList>
    </citation>
    <scope>NUCLEOTIDE SEQUENCE</scope>
    <source>
        <strain evidence="5">GO-13</strain>
    </source>
</reference>
<dbReference type="InterPro" id="IPR041522">
    <property type="entry name" value="CdaR_GGDEF"/>
</dbReference>
<dbReference type="EMBL" id="LECW02000013">
    <property type="protein sequence ID" value="KRT94108.1"/>
    <property type="molecule type" value="Genomic_DNA"/>
</dbReference>
<accession>A0A0J6H7N9</accession>
<dbReference type="Proteomes" id="UP000036168">
    <property type="component" value="Unassembled WGS sequence"/>
</dbReference>
<dbReference type="PATRIC" id="fig|1664069.3.peg.5499"/>
<comment type="caution">
    <text evidence="5">The sequence shown here is derived from an EMBL/GenBank/DDBJ whole genome shotgun (WGS) entry which is preliminary data.</text>
</comment>
<dbReference type="InterPro" id="IPR025736">
    <property type="entry name" value="PucR_C-HTH_dom"/>
</dbReference>
<evidence type="ECO:0000259" key="4">
    <source>
        <dbReference type="Pfam" id="PF17853"/>
    </source>
</evidence>
<evidence type="ECO:0000313" key="7">
    <source>
        <dbReference type="Proteomes" id="UP000036168"/>
    </source>
</evidence>
<protein>
    <submittedName>
        <fullName evidence="6">Sugar diacid recognition domain-containing protein</fullName>
    </submittedName>
</protein>
<evidence type="ECO:0000259" key="3">
    <source>
        <dbReference type="Pfam" id="PF13556"/>
    </source>
</evidence>
<reference evidence="6 8" key="3">
    <citation type="submission" date="2023-03" db="EMBL/GenBank/DDBJ databases">
        <title>Agriculturally important microbes genome sequencing.</title>
        <authorList>
            <person name="Dunlap C."/>
        </authorList>
    </citation>
    <scope>NUCLEOTIDE SEQUENCE [LARGE SCALE GENOMIC DNA]</scope>
    <source>
        <strain evidence="6 8">CBP-3203</strain>
    </source>
</reference>
<name>A0A0J6H7N9_9BACI</name>
<dbReference type="PANTHER" id="PTHR33744:SF15">
    <property type="entry name" value="CARBOHYDRATE DIACID REGULATOR"/>
    <property type="match status" value="1"/>
</dbReference>
<proteinExistence type="inferred from homology"/>
<evidence type="ECO:0000313" key="8">
    <source>
        <dbReference type="Proteomes" id="UP001341297"/>
    </source>
</evidence>
<feature type="domain" description="CdaR GGDEF-like" evidence="4">
    <location>
        <begin position="145"/>
        <end position="255"/>
    </location>
</feature>
<dbReference type="InterPro" id="IPR051448">
    <property type="entry name" value="CdaR-like_regulators"/>
</dbReference>
<evidence type="ECO:0000256" key="1">
    <source>
        <dbReference type="ARBA" id="ARBA00006754"/>
    </source>
</evidence>